<dbReference type="GO" id="GO:0003677">
    <property type="term" value="F:DNA binding"/>
    <property type="evidence" value="ECO:0007669"/>
    <property type="project" value="UniProtKB-UniRule"/>
</dbReference>
<dbReference type="Pfam" id="PF00440">
    <property type="entry name" value="TetR_N"/>
    <property type="match status" value="1"/>
</dbReference>
<feature type="DNA-binding region" description="H-T-H motif" evidence="2">
    <location>
        <begin position="28"/>
        <end position="47"/>
    </location>
</feature>
<keyword evidence="1 2" id="KW-0238">DNA-binding</keyword>
<sequence>MLSEAKTRKKILSSATALFASSAYNKVTIRKIADMAGVSPSLIIYYFISKENLYCQVFEEFFPEIECVIKQLKQQDNISLPLIVNSYVDILRQNALIPVLLHRELLSLSETEAKNRLTNKLLKTHKKSLITLLKKLPECNEGNQNYFYTIVMSLATYPFISEYTSEPEDSNLVGLQDVYDTVFQAAC</sequence>
<dbReference type="PANTHER" id="PTHR43479:SF11">
    <property type="entry name" value="ACREF_ENVCD OPERON REPRESSOR-RELATED"/>
    <property type="match status" value="1"/>
</dbReference>
<accession>A0A178KMH9</accession>
<dbReference type="AlphaFoldDB" id="A0A178KMH9"/>
<dbReference type="InterPro" id="IPR001647">
    <property type="entry name" value="HTH_TetR"/>
</dbReference>
<evidence type="ECO:0000256" key="1">
    <source>
        <dbReference type="ARBA" id="ARBA00023125"/>
    </source>
</evidence>
<evidence type="ECO:0000259" key="3">
    <source>
        <dbReference type="PROSITE" id="PS50977"/>
    </source>
</evidence>
<dbReference type="RefSeq" id="WP_068329436.1">
    <property type="nucleotide sequence ID" value="NZ_LVHF01000012.1"/>
</dbReference>
<organism evidence="4 5">
    <name type="scientific">Photobacterium jeanii</name>
    <dbReference type="NCBI Taxonomy" id="858640"/>
    <lineage>
        <taxon>Bacteria</taxon>
        <taxon>Pseudomonadati</taxon>
        <taxon>Pseudomonadota</taxon>
        <taxon>Gammaproteobacteria</taxon>
        <taxon>Vibrionales</taxon>
        <taxon>Vibrionaceae</taxon>
        <taxon>Photobacterium</taxon>
    </lineage>
</organism>
<evidence type="ECO:0000313" key="5">
    <source>
        <dbReference type="Proteomes" id="UP000078503"/>
    </source>
</evidence>
<proteinExistence type="predicted"/>
<dbReference type="InterPro" id="IPR009057">
    <property type="entry name" value="Homeodomain-like_sf"/>
</dbReference>
<evidence type="ECO:0000256" key="2">
    <source>
        <dbReference type="PROSITE-ProRule" id="PRU00335"/>
    </source>
</evidence>
<protein>
    <recommendedName>
        <fullName evidence="3">HTH tetR-type domain-containing protein</fullName>
    </recommendedName>
</protein>
<dbReference type="OrthoDB" id="8961953at2"/>
<keyword evidence="5" id="KW-1185">Reference proteome</keyword>
<dbReference type="Proteomes" id="UP000078503">
    <property type="component" value="Unassembled WGS sequence"/>
</dbReference>
<dbReference type="SUPFAM" id="SSF46689">
    <property type="entry name" value="Homeodomain-like"/>
    <property type="match status" value="1"/>
</dbReference>
<evidence type="ECO:0000313" key="4">
    <source>
        <dbReference type="EMBL" id="OAN18549.1"/>
    </source>
</evidence>
<dbReference type="Gene3D" id="1.10.357.10">
    <property type="entry name" value="Tetracycline Repressor, domain 2"/>
    <property type="match status" value="1"/>
</dbReference>
<dbReference type="PRINTS" id="PR00455">
    <property type="entry name" value="HTHTETR"/>
</dbReference>
<dbReference type="EMBL" id="LVHF01000012">
    <property type="protein sequence ID" value="OAN18549.1"/>
    <property type="molecule type" value="Genomic_DNA"/>
</dbReference>
<feature type="domain" description="HTH tetR-type" evidence="3">
    <location>
        <begin position="5"/>
        <end position="65"/>
    </location>
</feature>
<reference evidence="4 5" key="1">
    <citation type="submission" date="2016-03" db="EMBL/GenBank/DDBJ databases">
        <title>Photobacterium proteolyticum sp. nov. a protease producing bacterium isolated from ocean sediments of Laizhou Bay.</title>
        <authorList>
            <person name="Li Y."/>
        </authorList>
    </citation>
    <scope>NUCLEOTIDE SEQUENCE [LARGE SCALE GENOMIC DNA]</scope>
    <source>
        <strain evidence="4 5">R-40508</strain>
    </source>
</reference>
<comment type="caution">
    <text evidence="4">The sequence shown here is derived from an EMBL/GenBank/DDBJ whole genome shotgun (WGS) entry which is preliminary data.</text>
</comment>
<gene>
    <name evidence="4" type="ORF">A3K86_06580</name>
</gene>
<dbReference type="PROSITE" id="PS50977">
    <property type="entry name" value="HTH_TETR_2"/>
    <property type="match status" value="1"/>
</dbReference>
<dbReference type="InterPro" id="IPR050624">
    <property type="entry name" value="HTH-type_Tx_Regulator"/>
</dbReference>
<name>A0A178KMH9_9GAMM</name>
<dbReference type="STRING" id="858640.A3K86_06580"/>
<dbReference type="PANTHER" id="PTHR43479">
    <property type="entry name" value="ACREF/ENVCD OPERON REPRESSOR-RELATED"/>
    <property type="match status" value="1"/>
</dbReference>